<dbReference type="Proteomes" id="UP000019434">
    <property type="component" value="Chromosome"/>
</dbReference>
<dbReference type="STRING" id="195522.BD01_0322"/>
<dbReference type="Pfam" id="PF05168">
    <property type="entry name" value="HEPN"/>
    <property type="match status" value="1"/>
</dbReference>
<dbReference type="HOGENOM" id="CLU_2393056_0_0_2"/>
<evidence type="ECO:0000313" key="3">
    <source>
        <dbReference type="Proteomes" id="UP000019434"/>
    </source>
</evidence>
<dbReference type="AlphaFoldDB" id="W8PIK0"/>
<dbReference type="SMART" id="SM00748">
    <property type="entry name" value="HEPN"/>
    <property type="match status" value="1"/>
</dbReference>
<keyword evidence="3" id="KW-1185">Reference proteome</keyword>
<sequence>MFHIQQAIEKSLKALLLSRGIDVRTHKLGQLVALAKIPLSDDEITSLAEIEREYTRSRYYTPGFNPFTDYRREDVERWYEVAKRIYTKVGGLL</sequence>
<dbReference type="SUPFAM" id="SSF81593">
    <property type="entry name" value="Nucleotidyltransferase substrate binding subunit/domain"/>
    <property type="match status" value="1"/>
</dbReference>
<evidence type="ECO:0000313" key="2">
    <source>
        <dbReference type="EMBL" id="AHL21949.1"/>
    </source>
</evidence>
<name>W8PIK0_9EURY</name>
<dbReference type="EMBL" id="CP007264">
    <property type="protein sequence ID" value="AHL21949.1"/>
    <property type="molecule type" value="Genomic_DNA"/>
</dbReference>
<accession>W8PIK0</accession>
<dbReference type="Gene3D" id="1.20.120.330">
    <property type="entry name" value="Nucleotidyltransferases domain 2"/>
    <property type="match status" value="1"/>
</dbReference>
<gene>
    <name evidence="2" type="ORF">BD01_0322</name>
</gene>
<evidence type="ECO:0000259" key="1">
    <source>
        <dbReference type="PROSITE" id="PS50910"/>
    </source>
</evidence>
<reference evidence="2 3" key="1">
    <citation type="submission" date="2014-02" db="EMBL/GenBank/DDBJ databases">
        <title>Genome Sequence of an Hyperthermophilic Archaeon, Thermococcus nautili 30-1, producing viral vesicles.</title>
        <authorList>
            <person name="Oberto J."/>
            <person name="Gaudin M."/>
            <person name="Cossu M."/>
            <person name="Gorlas A."/>
            <person name="Slesarev A."/>
            <person name="Marguet E."/>
            <person name="Forterre P."/>
        </authorList>
    </citation>
    <scope>NUCLEOTIDE SEQUENCE [LARGE SCALE GENOMIC DNA]</scope>
    <source>
        <strain evidence="2 3">30-1</strain>
    </source>
</reference>
<protein>
    <recommendedName>
        <fullName evidence="1">HEPN domain-containing protein</fullName>
    </recommendedName>
</protein>
<dbReference type="KEGG" id="tnu:BD01_0322"/>
<feature type="domain" description="HEPN" evidence="1">
    <location>
        <begin position="1"/>
        <end position="85"/>
    </location>
</feature>
<proteinExistence type="predicted"/>
<dbReference type="PROSITE" id="PS50910">
    <property type="entry name" value="HEPN"/>
    <property type="match status" value="1"/>
</dbReference>
<organism evidence="2 3">
    <name type="scientific">Thermococcus nautili</name>
    <dbReference type="NCBI Taxonomy" id="195522"/>
    <lineage>
        <taxon>Archaea</taxon>
        <taxon>Methanobacteriati</taxon>
        <taxon>Methanobacteriota</taxon>
        <taxon>Thermococci</taxon>
        <taxon>Thermococcales</taxon>
        <taxon>Thermococcaceae</taxon>
        <taxon>Thermococcus</taxon>
    </lineage>
</organism>
<dbReference type="InterPro" id="IPR007842">
    <property type="entry name" value="HEPN_dom"/>
</dbReference>